<dbReference type="InterPro" id="IPR031789">
    <property type="entry name" value="NBD94"/>
</dbReference>
<dbReference type="EMBL" id="LK934632">
    <property type="protein sequence ID" value="CDU16592.1"/>
    <property type="molecule type" value="Genomic_DNA"/>
</dbReference>
<keyword evidence="2" id="KW-0732">Signal</keyword>
<proteinExistence type="predicted"/>
<feature type="domain" description="Rh5 coiled-coil" evidence="4">
    <location>
        <begin position="191"/>
        <end position="443"/>
    </location>
</feature>
<feature type="chain" id="PRO_5001727842" evidence="2">
    <location>
        <begin position="24"/>
        <end position="2737"/>
    </location>
</feature>
<feature type="coiled-coil region" evidence="1">
    <location>
        <begin position="751"/>
        <end position="848"/>
    </location>
</feature>
<dbReference type="Pfam" id="PF18515">
    <property type="entry name" value="Rh5"/>
    <property type="match status" value="1"/>
</dbReference>
<dbReference type="VEuPathDB" id="PlasmoDB:PY01185"/>
<feature type="coiled-coil region" evidence="1">
    <location>
        <begin position="2061"/>
        <end position="2088"/>
    </location>
</feature>
<evidence type="ECO:0000313" key="5">
    <source>
        <dbReference type="EMBL" id="CDU16592.1"/>
    </source>
</evidence>
<dbReference type="VEuPathDB" id="PlasmoDB:PYYM_0421700"/>
<dbReference type="VEuPathDB" id="PlasmoDB:Py17XNL_000404036"/>
<keyword evidence="1" id="KW-0175">Coiled coil</keyword>
<evidence type="ECO:0000256" key="1">
    <source>
        <dbReference type="SAM" id="Coils"/>
    </source>
</evidence>
<dbReference type="VEuPathDB" id="PlasmoDB:PY17X_0421700"/>
<dbReference type="InterPro" id="IPR041668">
    <property type="entry name" value="Rh5_CC"/>
</dbReference>
<sequence>MKKFVHIITTYIVLFTSLGVVYGKKIEAEKRNHDAQLNNFYSYHNSKGVDFNNSNSSNEEQCNNQNNVINDKIIQPHSITYFGNQKNTANDKVILYNDYTNKNDFDTFKSFNNENEQTNREATIVKSSFIQNFVTPTFDHSLYNIIDIIYGVSIPTNSLNFFYVKLQAYQEIRDILHQIYSNSTTVINISRSKHYNAYNDIQTAIKECEPQKNKVINEMFNFQSPLYEFYKNPMHDYYIPYEDSKSQYVNCMIPRFKKLELKVDNSFLSVVPEYDHLAYYENRNVDVIYKKYATNTKNHMIFQLGTINKYPMFSDKETIPYIKSLIQILESENAQASLKKKLFFLEKQFEDIIDKSNKSRVKCIRAYQYMQKYQLDGTFIRYYYNYFPEFKKIATHKAIFIYNSGNLQSMESVYKYQKEVLNRFIKTLGKLLIEKPDPDNNQILKDDIDEFNISIPKPNLTALETRFFEIFKQEWGSYDNKKTLGKNDDQDNTVSLILMRMKDFKDIIDSMELYKRSVVSKNKSVVSKNKILSEIDQKLNKQTYKEIENGLKESYTLAKDWKTLKRKIRTELEGYSEDSIQLEKEINGLFDKYLEINNASIYLSTLKIELKEKIKNISDKNEYVKKAVDLKKIIENNNTYIDELAKASPYQLTEYVNNKDTIYSTIKSELSKIYEGDIDELYNELSSIVKENDIDNAEDKTKLEDLKSKIYKEYNKIQKMETETVELKLSTIENSKNELLSTIAKIKKYIYGELNNEINKIVEDFKNKENQLSSNINEYSKYNEELNKYKSKISEIKNNYNDQSNIGNVKDEEAKQNYEKYKEYIKTISTKEDEINKTINEMKRTKDDILNKVNLFTDFENNHKEKVNTEKESFIELVNKIKKEISDDQLNNYESKFNDTKSLIVETNRSIEMEYKNVDTLKKINGYLKICKNTTESIEKLRNKQNELNEILNKNIETVKNCNLIEQSYTDKFNNTLTDKKTELEKKFTELSLNNYEANNNELITYFNNLKENLGTSEGNILYQQLAEKEKTINDIEQKNVNANKNVSNIEIVIHTSIYNISEEIKKLIVNNAELLNKEIFKEAQISITNLNEIKDKLKNYNFNDLGKDINIKNDDEVTKIQNEITVLNTNISQNIEKLENIKKKSENYVVEIKAQIGHLEDVTNKTLSNDDFKKIENKQETIVSKIDKTKSIYENMNKLVSEITEIKNNTISLKNIQNINLSYKQSLNKLFGDQINKEKTNSENMIKSIEKCKTEFDDIKNKLIAEKQTVNVQYFKYKEFNTIIQDNEKYFSDIHEKSLELIKEDSEKSNINDIKKTLQGYLLDAQKRNNDINRYLSEITNLYNILKSNNIKNMIDDIKNYAKQIEEYNKNVKSELGKSETLIKTLKSKFQLEKCKSKIESTTNDEDAVECIKNITEFKNYILNDETNINDYFKKAEEYNENVLLNFKNIEAAYDKVQYMMTTKSDSDTNHNIYNSDELKGYIDKSKEYKDEVDKNTKTIENNKKEFEQYKDEAINLLNKFSELMLKNNIIQTKTDLEIIINEIKKMHKENIMQAEKSEQKINTIKNEQIQIKDDTTNNDKSNKAIIGIQASLDKFETKFLKINDIRTKSNEFLKETENIEKQISNLSINSQGIKLKDNEDILNTLQTFLESLKDQKKNIEYQKTELDNFDSEIENIENNINHNIKNYEMGIIEKIKENADTNKNQIESTKELIKPTIENIISSFNTSDLEGINTNENLEKYNTEMNKTYNEFMESYNLIANYLETVSKEPITYDKIKNTRINAQNALLKNVEHVNKAKSYLNYIKENEFDRIVTHFKTKLDNVNNKFTNEYTNINKGLDDISKYIENVKNSTDENSLLDILKQTKHTYMNMIGKAYYNYKYEAENIFKNMVKLAYSLNIQIQNNSGIYLLDNINIAILSSLDSETKDTLKFIPSPQNESEIYTKIRNSYDTLLDIFKKSQDTHKKEQYTLNLMNKNRHLYEKIHVSNELKGAISDTKYKKEKISNDVKLVLHKFNELNQLTCDSQNDDITLELSKQNQIKTKINNYEQEKKKFGMNFNVTTIEEKLDNIIKTLEKFENNRDSSEKKDSSTQSNDELNDMTKVFNTEIKSIEDKIIEKNDLIDKLIEMRKDCLLFTYTTLVETLKSKIFNYPEFIKSVTKVSKTYLEYIKNSTDSLNDDIDTLQTKYNLNKTNKHIASNITYITNDNNNLIEKEKEVTQIINNLTKLFSIDSNNIDANTLHNNKLQIIYFYSKLQKSIESIRQLYTKIRAFKLSNIYLINEKYLDISKQFDNILQLQKNKLTESLNNLNQIYKDISDKKNQSLRAISESTIPNFNVLKEIYHDIVNRESQVHEIENISNKENKNITLYIDTITQLTEKIQNILNFVTTNENDNNIIKQHIQGIDEKHVSKIIEILKSTIQSFQQIKNKIYEIKTQFYGSNNINNIITIILQSANDVKSLFSMDLTIENELIQIQNRLEDIKNATRESRSEQMDTYINTMHNYVERQFNKIENNPNKNEIDNTMENIRNYNKESEVKLQQISNYKNQVASIITEITNLIALIKPKYNDNNNDISYKAAIKHEEDAQKILNDLNKSQNILNQSINKNKKSIEYLGYKQYGTHYHNNLHTINNQQEISQIKYPSNTYYNNIDNAKYKSHHYSNSGRKGSSKTKHAEDSIKYAGAIVFGLIACYAISIFKKHDDTNEMDLDNNEKNYGESENNYFEREEEIIEININEDL</sequence>
<evidence type="ECO:0000256" key="2">
    <source>
        <dbReference type="SAM" id="SignalP"/>
    </source>
</evidence>
<reference evidence="5 6" key="1">
    <citation type="journal article" date="2014" name="BMC Biol.">
        <title>A comprehensive evaluation of rodent malaria parasite genomes and gene expression.</title>
        <authorList>
            <person name="Otto T.D."/>
            <person name="Bohme U."/>
            <person name="Jackson A.P."/>
            <person name="Hunt M."/>
            <person name="Franke-Fayard B."/>
            <person name="Hoeijmakers W.A."/>
            <person name="Religa A.A."/>
            <person name="Robertson L."/>
            <person name="Sanders M."/>
            <person name="Ogun S.A."/>
            <person name="Cunningham D."/>
            <person name="Erhart A."/>
            <person name="Billker O."/>
            <person name="Khan S.M."/>
            <person name="Stunnenberg H.G."/>
            <person name="Langhorne J."/>
            <person name="Holder A.A."/>
            <person name="Waters A.P."/>
            <person name="Newbold C.I."/>
            <person name="Pain A."/>
            <person name="Berriman M."/>
            <person name="Janse C.J."/>
        </authorList>
    </citation>
    <scope>NUCLEOTIDE SEQUENCE [LARGE SCALE GENOMIC DNA]</scope>
    <source>
        <strain evidence="5 6">YM</strain>
    </source>
</reference>
<organism evidence="5 6">
    <name type="scientific">Plasmodium yoelii</name>
    <dbReference type="NCBI Taxonomy" id="5861"/>
    <lineage>
        <taxon>Eukaryota</taxon>
        <taxon>Sar</taxon>
        <taxon>Alveolata</taxon>
        <taxon>Apicomplexa</taxon>
        <taxon>Aconoidasida</taxon>
        <taxon>Haemosporida</taxon>
        <taxon>Plasmodiidae</taxon>
        <taxon>Plasmodium</taxon>
        <taxon>Plasmodium (Vinckeia)</taxon>
    </lineage>
</organism>
<evidence type="ECO:0000259" key="4">
    <source>
        <dbReference type="Pfam" id="PF18515"/>
    </source>
</evidence>
<feature type="domain" description="NBD94" evidence="3">
    <location>
        <begin position="1177"/>
        <end position="1267"/>
    </location>
</feature>
<dbReference type="InterPro" id="IPR006499">
    <property type="entry name" value="Reticulocyte-bd"/>
</dbReference>
<evidence type="ECO:0000259" key="3">
    <source>
        <dbReference type="Pfam" id="PF16830"/>
    </source>
</evidence>
<gene>
    <name evidence="5" type="ORF">PYYM_0421700</name>
</gene>
<dbReference type="Pfam" id="PF16830">
    <property type="entry name" value="NBD94"/>
    <property type="match status" value="1"/>
</dbReference>
<name>A0A077Y0F0_PLAYE</name>
<feature type="coiled-coil region" evidence="1">
    <location>
        <begin position="931"/>
        <end position="1053"/>
    </location>
</feature>
<protein>
    <submittedName>
        <fullName evidence="5">Reticulocyte binding protein, putative</fullName>
    </submittedName>
</protein>
<dbReference type="Proteomes" id="UP000072904">
    <property type="component" value="Chromosome 4"/>
</dbReference>
<feature type="coiled-coil region" evidence="1">
    <location>
        <begin position="1654"/>
        <end position="1714"/>
    </location>
</feature>
<dbReference type="NCBIfam" id="TIGR01612">
    <property type="entry name" value="235kDa-fam"/>
    <property type="match status" value="1"/>
</dbReference>
<feature type="coiled-coil region" evidence="1">
    <location>
        <begin position="1494"/>
        <end position="1521"/>
    </location>
</feature>
<evidence type="ECO:0000313" key="6">
    <source>
        <dbReference type="Proteomes" id="UP000072904"/>
    </source>
</evidence>
<feature type="signal peptide" evidence="2">
    <location>
        <begin position="1"/>
        <end position="23"/>
    </location>
</feature>
<feature type="coiled-coil region" evidence="1">
    <location>
        <begin position="1352"/>
        <end position="1379"/>
    </location>
</feature>
<accession>A0A077Y0F0</accession>